<evidence type="ECO:0000259" key="1">
    <source>
        <dbReference type="PROSITE" id="PS50995"/>
    </source>
</evidence>
<evidence type="ECO:0000313" key="2">
    <source>
        <dbReference type="EMBL" id="QQP93348.1"/>
    </source>
</evidence>
<protein>
    <submittedName>
        <fullName evidence="2">MarR family transcriptional regulator</fullName>
    </submittedName>
</protein>
<dbReference type="InterPro" id="IPR039422">
    <property type="entry name" value="MarR/SlyA-like"/>
</dbReference>
<dbReference type="PANTHER" id="PTHR33164:SF95">
    <property type="entry name" value="TRANSCRIPTIONAL REGULATOR"/>
    <property type="match status" value="1"/>
</dbReference>
<dbReference type="InterPro" id="IPR000835">
    <property type="entry name" value="HTH_MarR-typ"/>
</dbReference>
<dbReference type="SUPFAM" id="SSF46785">
    <property type="entry name" value="Winged helix' DNA-binding domain"/>
    <property type="match status" value="1"/>
</dbReference>
<dbReference type="Gene3D" id="1.10.10.10">
    <property type="entry name" value="Winged helix-like DNA-binding domain superfamily/Winged helix DNA-binding domain"/>
    <property type="match status" value="1"/>
</dbReference>
<gene>
    <name evidence="2" type="ORF">IGS68_30610</name>
</gene>
<accession>A0ABX7BLL9</accession>
<keyword evidence="3" id="KW-1185">Reference proteome</keyword>
<proteinExistence type="predicted"/>
<dbReference type="PANTHER" id="PTHR33164">
    <property type="entry name" value="TRANSCRIPTIONAL REGULATOR, MARR FAMILY"/>
    <property type="match status" value="1"/>
</dbReference>
<evidence type="ECO:0000313" key="3">
    <source>
        <dbReference type="Proteomes" id="UP000595197"/>
    </source>
</evidence>
<name>A0ABX7BLL9_9PROT</name>
<sequence>MPDQSDTPEPPDRWRSLPIFERPGFLIRRLHQIHVALFAEECAGENITPVQYSVLTTLDHLGTADQTALAQAVGLDRTNIADVLARLSKRGLIDRRIASDDRRMRLATLTDAGRLTLERLAEGASRAHLRTIDALPPHERQAFIDTLKRLVDANNDVGRAPLRLS</sequence>
<dbReference type="EMBL" id="CP067421">
    <property type="protein sequence ID" value="QQP93348.1"/>
    <property type="molecule type" value="Genomic_DNA"/>
</dbReference>
<dbReference type="InterPro" id="IPR036390">
    <property type="entry name" value="WH_DNA-bd_sf"/>
</dbReference>
<feature type="domain" description="HTH marR-type" evidence="1">
    <location>
        <begin position="23"/>
        <end position="152"/>
    </location>
</feature>
<dbReference type="InterPro" id="IPR036388">
    <property type="entry name" value="WH-like_DNA-bd_sf"/>
</dbReference>
<dbReference type="Proteomes" id="UP000595197">
    <property type="component" value="Plasmid pTT6-1"/>
</dbReference>
<organism evidence="2 3">
    <name type="scientific">Skermanella cutis</name>
    <dbReference type="NCBI Taxonomy" id="2775420"/>
    <lineage>
        <taxon>Bacteria</taxon>
        <taxon>Pseudomonadati</taxon>
        <taxon>Pseudomonadota</taxon>
        <taxon>Alphaproteobacteria</taxon>
        <taxon>Rhodospirillales</taxon>
        <taxon>Azospirillaceae</taxon>
        <taxon>Skermanella</taxon>
    </lineage>
</organism>
<dbReference type="PROSITE" id="PS50995">
    <property type="entry name" value="HTH_MARR_2"/>
    <property type="match status" value="1"/>
</dbReference>
<dbReference type="Pfam" id="PF01047">
    <property type="entry name" value="MarR"/>
    <property type="match status" value="1"/>
</dbReference>
<keyword evidence="2" id="KW-0614">Plasmid</keyword>
<reference evidence="2" key="1">
    <citation type="submission" date="2021-02" db="EMBL/GenBank/DDBJ databases">
        <title>Skermanella TT6 skin isolate.</title>
        <authorList>
            <person name="Lee K."/>
            <person name="Ganzorig M."/>
        </authorList>
    </citation>
    <scope>NUCLEOTIDE SEQUENCE</scope>
    <source>
        <strain evidence="2">TT6</strain>
    </source>
</reference>
<dbReference type="SMART" id="SM00347">
    <property type="entry name" value="HTH_MARR"/>
    <property type="match status" value="1"/>
</dbReference>
<dbReference type="PRINTS" id="PR00598">
    <property type="entry name" value="HTHMARR"/>
</dbReference>
<geneLocation type="plasmid" evidence="2 3">
    <name>pTT6-1</name>
</geneLocation>